<feature type="domain" description="Pyridoxamine kinase/Phosphomethylpyrimidine kinase" evidence="6">
    <location>
        <begin position="73"/>
        <end position="329"/>
    </location>
</feature>
<dbReference type="Pfam" id="PF01667">
    <property type="entry name" value="Ribosomal_S27e"/>
    <property type="match status" value="1"/>
</dbReference>
<dbReference type="InterPro" id="IPR004399">
    <property type="entry name" value="HMP/HMP-P_kinase_dom"/>
</dbReference>
<organism evidence="7 8">
    <name type="scientific">Ogataea philodendri</name>
    <dbReference type="NCBI Taxonomy" id="1378263"/>
    <lineage>
        <taxon>Eukaryota</taxon>
        <taxon>Fungi</taxon>
        <taxon>Dikarya</taxon>
        <taxon>Ascomycota</taxon>
        <taxon>Saccharomycotina</taxon>
        <taxon>Pichiomycetes</taxon>
        <taxon>Pichiales</taxon>
        <taxon>Pichiaceae</taxon>
        <taxon>Ogataea</taxon>
    </lineage>
</organism>
<evidence type="ECO:0000313" key="8">
    <source>
        <dbReference type="Proteomes" id="UP000769157"/>
    </source>
</evidence>
<evidence type="ECO:0000256" key="1">
    <source>
        <dbReference type="ARBA" id="ARBA00001947"/>
    </source>
</evidence>
<dbReference type="Gene3D" id="2.20.25.100">
    <property type="entry name" value="Zn-binding ribosomal proteins"/>
    <property type="match status" value="1"/>
</dbReference>
<proteinExistence type="inferred from homology"/>
<evidence type="ECO:0000256" key="3">
    <source>
        <dbReference type="ARBA" id="ARBA00022833"/>
    </source>
</evidence>
<dbReference type="InterPro" id="IPR023407">
    <property type="entry name" value="Ribosomal_eS27_Zn-bd_dom_sf"/>
</dbReference>
<dbReference type="GO" id="GO:0006412">
    <property type="term" value="P:translation"/>
    <property type="evidence" value="ECO:0007669"/>
    <property type="project" value="InterPro"/>
</dbReference>
<sequence>MVLVQDLLHPSAASEAKKHKLKTLVQEPRSFFMDVKCPGCLQITTVFSHAQTAVTCDSCTTVLCTPTGVAGSDPSGGAGIEADLKTISAHGCYGLTSIDMLTIQNTLGVTGKLETSYSTMEQLLSANFANDTICAVKIGVLSRSALSTLVPYLERYRPILVVDTVISSTSGFNLAKRKLVEDSIAQLYPKATILTPNYDEATTIYNLLVPDVQVGEPSVTGCEFLAKNIALRVGCEAVLVKGGHVPAVADKIVDVLYERGTNRYTHFAHPKIYNSKNTHGTGCTLSSAIASNLAKKQPVQQAVRNSIIYVHNAIRHAEPSIGKGNGPLNHVYMGIVGGLPGREMDSFATKCLFQESDGWNRSSFPDQKWIHSPFFSNVLQKDLVSSTVDVCKPRNSSVNTRMSIRFVRKDLDGGRNDSTQTVIQTWNIVIQPVGIAQKHPVDITKQFTILSDNVLESVRARLLLSFNHENHI</sequence>
<dbReference type="InterPro" id="IPR000592">
    <property type="entry name" value="Ribosomal_eS27"/>
</dbReference>
<protein>
    <recommendedName>
        <fullName evidence="6">Pyridoxamine kinase/Phosphomethylpyrimidine kinase domain-containing protein</fullName>
    </recommendedName>
</protein>
<evidence type="ECO:0000256" key="2">
    <source>
        <dbReference type="ARBA" id="ARBA00010919"/>
    </source>
</evidence>
<dbReference type="InterPro" id="IPR029056">
    <property type="entry name" value="Ribokinase-like"/>
</dbReference>
<dbReference type="AlphaFoldDB" id="A0A9P8NWY0"/>
<dbReference type="SUPFAM" id="SSF57829">
    <property type="entry name" value="Zn-binding ribosomal proteins"/>
    <property type="match status" value="1"/>
</dbReference>
<dbReference type="CDD" id="cd01169">
    <property type="entry name" value="HMPP_kinase"/>
    <property type="match status" value="1"/>
</dbReference>
<keyword evidence="5" id="KW-0687">Ribonucleoprotein</keyword>
<keyword evidence="8" id="KW-1185">Reference proteome</keyword>
<evidence type="ECO:0000313" key="7">
    <source>
        <dbReference type="EMBL" id="KAH3661793.1"/>
    </source>
</evidence>
<dbReference type="Gene3D" id="3.40.1190.20">
    <property type="match status" value="1"/>
</dbReference>
<reference evidence="7" key="1">
    <citation type="journal article" date="2021" name="Open Biol.">
        <title>Shared evolutionary footprints suggest mitochondrial oxidative damage underlies multiple complex I losses in fungi.</title>
        <authorList>
            <person name="Schikora-Tamarit M.A."/>
            <person name="Marcet-Houben M."/>
            <person name="Nosek J."/>
            <person name="Gabaldon T."/>
        </authorList>
    </citation>
    <scope>NUCLEOTIDE SEQUENCE</scope>
    <source>
        <strain evidence="7">CBS6075</strain>
    </source>
</reference>
<dbReference type="GO" id="GO:0009228">
    <property type="term" value="P:thiamine biosynthetic process"/>
    <property type="evidence" value="ECO:0007669"/>
    <property type="project" value="InterPro"/>
</dbReference>
<dbReference type="PANTHER" id="PTHR20858">
    <property type="entry name" value="PHOSPHOMETHYLPYRIMIDINE KINASE"/>
    <property type="match status" value="1"/>
</dbReference>
<dbReference type="GO" id="GO:0008902">
    <property type="term" value="F:hydroxymethylpyrimidine kinase activity"/>
    <property type="evidence" value="ECO:0007669"/>
    <property type="project" value="TreeGrafter"/>
</dbReference>
<dbReference type="FunFam" id="2.20.25.100:FF:000001">
    <property type="entry name" value="40S ribosomal protein S27"/>
    <property type="match status" value="1"/>
</dbReference>
<gene>
    <name evidence="7" type="ORF">OGAPHI_005971</name>
</gene>
<dbReference type="SUPFAM" id="SSF53613">
    <property type="entry name" value="Ribokinase-like"/>
    <property type="match status" value="1"/>
</dbReference>
<dbReference type="EMBL" id="JAEUBE010000414">
    <property type="protein sequence ID" value="KAH3661793.1"/>
    <property type="molecule type" value="Genomic_DNA"/>
</dbReference>
<dbReference type="InterPro" id="IPR011332">
    <property type="entry name" value="Ribosomal_zn-bd"/>
</dbReference>
<dbReference type="GO" id="GO:0008972">
    <property type="term" value="F:phosphomethylpyrimidine kinase activity"/>
    <property type="evidence" value="ECO:0007669"/>
    <property type="project" value="InterPro"/>
</dbReference>
<dbReference type="GO" id="GO:0003735">
    <property type="term" value="F:structural constituent of ribosome"/>
    <property type="evidence" value="ECO:0007669"/>
    <property type="project" value="InterPro"/>
</dbReference>
<dbReference type="RefSeq" id="XP_046058897.1">
    <property type="nucleotide sequence ID" value="XM_046207210.1"/>
</dbReference>
<dbReference type="Pfam" id="PF08543">
    <property type="entry name" value="Phos_pyr_kin"/>
    <property type="match status" value="1"/>
</dbReference>
<comment type="similarity">
    <text evidence="2">Belongs to the eukaryotic ribosomal protein eS27 family.</text>
</comment>
<keyword evidence="3" id="KW-0862">Zinc</keyword>
<dbReference type="OrthoDB" id="10028886at2759"/>
<dbReference type="InterPro" id="IPR013749">
    <property type="entry name" value="PM/HMP-P_kinase-1"/>
</dbReference>
<name>A0A9P8NWY0_9ASCO</name>
<dbReference type="PANTHER" id="PTHR20858:SF17">
    <property type="entry name" value="HYDROXYMETHYLPYRIMIDINE_PHOSPHOMETHYLPYRIMIDINE KINASE THI20-RELATED"/>
    <property type="match status" value="1"/>
</dbReference>
<keyword evidence="4" id="KW-0689">Ribosomal protein</keyword>
<dbReference type="GeneID" id="70237935"/>
<accession>A0A9P8NWY0</accession>
<comment type="cofactor">
    <cofactor evidence="1">
        <name>Zn(2+)</name>
        <dbReference type="ChEBI" id="CHEBI:29105"/>
    </cofactor>
</comment>
<comment type="caution">
    <text evidence="7">The sequence shown here is derived from an EMBL/GenBank/DDBJ whole genome shotgun (WGS) entry which is preliminary data.</text>
</comment>
<dbReference type="Proteomes" id="UP000769157">
    <property type="component" value="Unassembled WGS sequence"/>
</dbReference>
<reference evidence="7" key="2">
    <citation type="submission" date="2021-01" db="EMBL/GenBank/DDBJ databases">
        <authorList>
            <person name="Schikora-Tamarit M.A."/>
        </authorList>
    </citation>
    <scope>NUCLEOTIDE SEQUENCE</scope>
    <source>
        <strain evidence="7">CBS6075</strain>
    </source>
</reference>
<dbReference type="GO" id="GO:0022627">
    <property type="term" value="C:cytosolic small ribosomal subunit"/>
    <property type="evidence" value="ECO:0007669"/>
    <property type="project" value="UniProtKB-ARBA"/>
</dbReference>
<evidence type="ECO:0000259" key="6">
    <source>
        <dbReference type="Pfam" id="PF08543"/>
    </source>
</evidence>
<evidence type="ECO:0000256" key="4">
    <source>
        <dbReference type="ARBA" id="ARBA00022980"/>
    </source>
</evidence>
<evidence type="ECO:0000256" key="5">
    <source>
        <dbReference type="ARBA" id="ARBA00023274"/>
    </source>
</evidence>